<gene>
    <name evidence="2" type="ORF">SCL_0283</name>
</gene>
<reference evidence="2 3" key="1">
    <citation type="submission" date="2015-05" db="EMBL/GenBank/DDBJ databases">
        <title>Complete genome sequence of a sulfur-oxidizing gammaproteobacterium strain HA5.</title>
        <authorList>
            <person name="Miura A."/>
            <person name="Kojima H."/>
            <person name="Fukui M."/>
        </authorList>
    </citation>
    <scope>NUCLEOTIDE SEQUENCE [LARGE SCALE GENOMIC DNA]</scope>
    <source>
        <strain evidence="2 3">HA5</strain>
    </source>
</reference>
<dbReference type="EMBL" id="AP014879">
    <property type="protein sequence ID" value="BAV32605.1"/>
    <property type="molecule type" value="Genomic_DNA"/>
</dbReference>
<keyword evidence="3" id="KW-1185">Reference proteome</keyword>
<feature type="region of interest" description="Disordered" evidence="1">
    <location>
        <begin position="35"/>
        <end position="64"/>
    </location>
</feature>
<dbReference type="AlphaFoldDB" id="A0A1B4XCU7"/>
<sequence length="64" mass="7365">MRSTPKAGQEDIPVCYEKWNEGEQVNKVLEKARKEADQVIEKARSAPRPEPEKETRRETEPEAA</sequence>
<accession>A0A1B4XCU7</accession>
<name>A0A1B4XCU7_9GAMM</name>
<evidence type="ECO:0000313" key="3">
    <source>
        <dbReference type="Proteomes" id="UP000243180"/>
    </source>
</evidence>
<organism evidence="2 3">
    <name type="scientific">Sulfuricaulis limicola</name>
    <dbReference type="NCBI Taxonomy" id="1620215"/>
    <lineage>
        <taxon>Bacteria</taxon>
        <taxon>Pseudomonadati</taxon>
        <taxon>Pseudomonadota</taxon>
        <taxon>Gammaproteobacteria</taxon>
        <taxon>Acidiferrobacterales</taxon>
        <taxon>Acidiferrobacteraceae</taxon>
        <taxon>Sulfuricaulis</taxon>
    </lineage>
</organism>
<dbReference type="InParanoid" id="A0A1B4XCU7"/>
<protein>
    <submittedName>
        <fullName evidence="2">Diguanylate cyclase</fullName>
    </submittedName>
</protein>
<dbReference type="KEGG" id="slim:SCL_0283"/>
<evidence type="ECO:0000313" key="2">
    <source>
        <dbReference type="EMBL" id="BAV32605.1"/>
    </source>
</evidence>
<dbReference type="Proteomes" id="UP000243180">
    <property type="component" value="Chromosome"/>
</dbReference>
<evidence type="ECO:0000256" key="1">
    <source>
        <dbReference type="SAM" id="MobiDB-lite"/>
    </source>
</evidence>
<proteinExistence type="predicted"/>
<dbReference type="RefSeq" id="WP_172425869.1">
    <property type="nucleotide sequence ID" value="NZ_AP014879.1"/>
</dbReference>